<dbReference type="Gene3D" id="3.30.710.10">
    <property type="entry name" value="Potassium Channel Kv1.1, Chain A"/>
    <property type="match status" value="1"/>
</dbReference>
<dbReference type="PANTHER" id="PTHR24413">
    <property type="entry name" value="SPECKLE-TYPE POZ PROTEIN"/>
    <property type="match status" value="1"/>
</dbReference>
<keyword evidence="3" id="KW-1185">Reference proteome</keyword>
<protein>
    <submittedName>
        <fullName evidence="2">5663_t:CDS:1</fullName>
    </submittedName>
</protein>
<reference evidence="2" key="1">
    <citation type="submission" date="2021-06" db="EMBL/GenBank/DDBJ databases">
        <authorList>
            <person name="Kallberg Y."/>
            <person name="Tangrot J."/>
            <person name="Rosling A."/>
        </authorList>
    </citation>
    <scope>NUCLEOTIDE SEQUENCE</scope>
    <source>
        <strain evidence="2">CL551</strain>
    </source>
</reference>
<dbReference type="AlphaFoldDB" id="A0A9N9EW85"/>
<dbReference type="Pfam" id="PF00651">
    <property type="entry name" value="BTB"/>
    <property type="match status" value="1"/>
</dbReference>
<dbReference type="SUPFAM" id="SSF54695">
    <property type="entry name" value="POZ domain"/>
    <property type="match status" value="1"/>
</dbReference>
<accession>A0A9N9EW85</accession>
<dbReference type="EMBL" id="CAJVPV010001383">
    <property type="protein sequence ID" value="CAG8495682.1"/>
    <property type="molecule type" value="Genomic_DNA"/>
</dbReference>
<dbReference type="CDD" id="cd18186">
    <property type="entry name" value="BTB_POZ_ZBTB_KLHL-like"/>
    <property type="match status" value="1"/>
</dbReference>
<proteinExistence type="predicted"/>
<dbReference type="Proteomes" id="UP000789342">
    <property type="component" value="Unassembled WGS sequence"/>
</dbReference>
<dbReference type="PROSITE" id="PS50097">
    <property type="entry name" value="BTB"/>
    <property type="match status" value="1"/>
</dbReference>
<gene>
    <name evidence="2" type="ORF">AMORRO_LOCUS2999</name>
</gene>
<evidence type="ECO:0000259" key="1">
    <source>
        <dbReference type="PROSITE" id="PS50097"/>
    </source>
</evidence>
<organism evidence="2 3">
    <name type="scientific">Acaulospora morrowiae</name>
    <dbReference type="NCBI Taxonomy" id="94023"/>
    <lineage>
        <taxon>Eukaryota</taxon>
        <taxon>Fungi</taxon>
        <taxon>Fungi incertae sedis</taxon>
        <taxon>Mucoromycota</taxon>
        <taxon>Glomeromycotina</taxon>
        <taxon>Glomeromycetes</taxon>
        <taxon>Diversisporales</taxon>
        <taxon>Acaulosporaceae</taxon>
        <taxon>Acaulospora</taxon>
    </lineage>
</organism>
<dbReference type="InterPro" id="IPR011333">
    <property type="entry name" value="SKP1/BTB/POZ_sf"/>
</dbReference>
<dbReference type="OrthoDB" id="6359816at2759"/>
<dbReference type="InterPro" id="IPR000210">
    <property type="entry name" value="BTB/POZ_dom"/>
</dbReference>
<comment type="caution">
    <text evidence="2">The sequence shown here is derived from an EMBL/GenBank/DDBJ whole genome shotgun (WGS) entry which is preliminary data.</text>
</comment>
<name>A0A9N9EW85_9GLOM</name>
<evidence type="ECO:0000313" key="3">
    <source>
        <dbReference type="Proteomes" id="UP000789342"/>
    </source>
</evidence>
<sequence length="333" mass="38961">MACCYEFEMKDLYSINSVKYSPPFATAPDTFWQLEYNPISTSNPDYCSFYLVSICKKKQNIDSKWNKCLPAKIYFKRSDGKIYREFDVLRMDSIVEGIDNFCRRISLHLVNVIGVKFNHTRFVENCTEPPFPSKPIPDNLILAWSSELNKPDKANVKLNVQGQTIYASSTILAKRSEYFQRIFEGEWAECKRDIDFPTVAEDLTPSSTKLPTLQPYKYEINITDFKYRTLYGIADKYLLTDLQDEIKSMLILKTNRKNAAEMLFKHAWKWEELKAIMMPYVVENFEEIRKTKGFKDIVKNKLDYSMYHELNTEILMSLYPAQDSDCDESISSI</sequence>
<evidence type="ECO:0000313" key="2">
    <source>
        <dbReference type="EMBL" id="CAG8495682.1"/>
    </source>
</evidence>
<feature type="domain" description="BTB" evidence="1">
    <location>
        <begin position="154"/>
        <end position="224"/>
    </location>
</feature>